<dbReference type="PROSITE" id="PS00463">
    <property type="entry name" value="ZN2_CY6_FUNGAL_1"/>
    <property type="match status" value="1"/>
</dbReference>
<keyword evidence="4" id="KW-1185">Reference proteome</keyword>
<dbReference type="GO" id="GO:0000981">
    <property type="term" value="F:DNA-binding transcription factor activity, RNA polymerase II-specific"/>
    <property type="evidence" value="ECO:0007669"/>
    <property type="project" value="InterPro"/>
</dbReference>
<dbReference type="Proteomes" id="UP000799424">
    <property type="component" value="Unassembled WGS sequence"/>
</dbReference>
<dbReference type="PROSITE" id="PS50048">
    <property type="entry name" value="ZN2_CY6_FUNGAL_2"/>
    <property type="match status" value="1"/>
</dbReference>
<dbReference type="GO" id="GO:0008270">
    <property type="term" value="F:zinc ion binding"/>
    <property type="evidence" value="ECO:0007669"/>
    <property type="project" value="InterPro"/>
</dbReference>
<dbReference type="AlphaFoldDB" id="A0A6A6ZN21"/>
<evidence type="ECO:0000313" key="3">
    <source>
        <dbReference type="EMBL" id="KAF2821657.1"/>
    </source>
</evidence>
<dbReference type="Pfam" id="PF00172">
    <property type="entry name" value="Zn_clus"/>
    <property type="match status" value="1"/>
</dbReference>
<accession>A0A6A6ZN21</accession>
<dbReference type="CDD" id="cd00067">
    <property type="entry name" value="GAL4"/>
    <property type="match status" value="1"/>
</dbReference>
<dbReference type="Gene3D" id="4.10.240.10">
    <property type="entry name" value="Zn(2)-C6 fungal-type DNA-binding domain"/>
    <property type="match status" value="1"/>
</dbReference>
<evidence type="ECO:0000259" key="2">
    <source>
        <dbReference type="PROSITE" id="PS50048"/>
    </source>
</evidence>
<protein>
    <recommendedName>
        <fullName evidence="2">Zn(2)-C6 fungal-type domain-containing protein</fullName>
    </recommendedName>
</protein>
<dbReference type="InterPro" id="IPR001138">
    <property type="entry name" value="Zn2Cys6_DnaBD"/>
</dbReference>
<dbReference type="CDD" id="cd12148">
    <property type="entry name" value="fungal_TF_MHR"/>
    <property type="match status" value="1"/>
</dbReference>
<feature type="domain" description="Zn(2)-C6 fungal-type" evidence="2">
    <location>
        <begin position="17"/>
        <end position="47"/>
    </location>
</feature>
<sequence length="504" mass="56175">MSAAPHFIQFVHKASNVCVYCRVRKQKCDRMLPRCERCAAKDQECDYTPPFQPGALQSEPLISYQACGHADLTPHGTTEILHVVKACIDAPLNPGLATALLRIVAEILDSTGFNLVHAFTDFGPCIQQWCPILVEDQILGNCDYTVNELVNARDGPDDPILWFCMWLVLRKPCSPLEDMGQSELYITLKQVHALLQTDPRPELRSLQTGMIIAIYELGHGLRQQSFQTLAACTATLRLLELEARRKQDAESLKRCAWLNASIFMLDRQLPLSMTTDHLPLTIPTGHPISITLRKSLAPGLPSRPINSSATSPWKVFARTGAAISAGPALEYIHSRQRGEEPEISYDEADCIANRCISMLVIKPDSPVMFQCDVVPMIVCSHIILQATHTQHIRDSFSDSRSSEAPEYVKALVALRFSRSMAWETVRTAIQLVESEESVSRTTFAGLCSVLRAGLAVLETAVFVDDKVIHPGEAEAYVRMLTWFSGRWTIGKEYLERVEKVLSIS</sequence>
<keyword evidence="1" id="KW-0539">Nucleus</keyword>
<name>A0A6A6ZN21_9PLEO</name>
<reference evidence="3" key="1">
    <citation type="journal article" date="2020" name="Stud. Mycol.">
        <title>101 Dothideomycetes genomes: a test case for predicting lifestyles and emergence of pathogens.</title>
        <authorList>
            <person name="Haridas S."/>
            <person name="Albert R."/>
            <person name="Binder M."/>
            <person name="Bloem J."/>
            <person name="Labutti K."/>
            <person name="Salamov A."/>
            <person name="Andreopoulos B."/>
            <person name="Baker S."/>
            <person name="Barry K."/>
            <person name="Bills G."/>
            <person name="Bluhm B."/>
            <person name="Cannon C."/>
            <person name="Castanera R."/>
            <person name="Culley D."/>
            <person name="Daum C."/>
            <person name="Ezra D."/>
            <person name="Gonzalez J."/>
            <person name="Henrissat B."/>
            <person name="Kuo A."/>
            <person name="Liang C."/>
            <person name="Lipzen A."/>
            <person name="Lutzoni F."/>
            <person name="Magnuson J."/>
            <person name="Mondo S."/>
            <person name="Nolan M."/>
            <person name="Ohm R."/>
            <person name="Pangilinan J."/>
            <person name="Park H.-J."/>
            <person name="Ramirez L."/>
            <person name="Alfaro M."/>
            <person name="Sun H."/>
            <person name="Tritt A."/>
            <person name="Yoshinaga Y."/>
            <person name="Zwiers L.-H."/>
            <person name="Turgeon B."/>
            <person name="Goodwin S."/>
            <person name="Spatafora J."/>
            <person name="Crous P."/>
            <person name="Grigoriev I."/>
        </authorList>
    </citation>
    <scope>NUCLEOTIDE SEQUENCE</scope>
    <source>
        <strain evidence="3">CBS 113818</strain>
    </source>
</reference>
<organism evidence="3 4">
    <name type="scientific">Ophiobolus disseminans</name>
    <dbReference type="NCBI Taxonomy" id="1469910"/>
    <lineage>
        <taxon>Eukaryota</taxon>
        <taxon>Fungi</taxon>
        <taxon>Dikarya</taxon>
        <taxon>Ascomycota</taxon>
        <taxon>Pezizomycotina</taxon>
        <taxon>Dothideomycetes</taxon>
        <taxon>Pleosporomycetidae</taxon>
        <taxon>Pleosporales</taxon>
        <taxon>Pleosporineae</taxon>
        <taxon>Phaeosphaeriaceae</taxon>
        <taxon>Ophiobolus</taxon>
    </lineage>
</organism>
<dbReference type="SMART" id="SM00066">
    <property type="entry name" value="GAL4"/>
    <property type="match status" value="1"/>
</dbReference>
<gene>
    <name evidence="3" type="ORF">CC86DRAFT_448667</name>
</gene>
<dbReference type="EMBL" id="MU006236">
    <property type="protein sequence ID" value="KAF2821657.1"/>
    <property type="molecule type" value="Genomic_DNA"/>
</dbReference>
<dbReference type="OrthoDB" id="3862662at2759"/>
<dbReference type="SUPFAM" id="SSF57701">
    <property type="entry name" value="Zn2/Cys6 DNA-binding domain"/>
    <property type="match status" value="1"/>
</dbReference>
<evidence type="ECO:0000256" key="1">
    <source>
        <dbReference type="ARBA" id="ARBA00023242"/>
    </source>
</evidence>
<proteinExistence type="predicted"/>
<dbReference type="InterPro" id="IPR036864">
    <property type="entry name" value="Zn2-C6_fun-type_DNA-bd_sf"/>
</dbReference>
<evidence type="ECO:0000313" key="4">
    <source>
        <dbReference type="Proteomes" id="UP000799424"/>
    </source>
</evidence>